<dbReference type="NCBIfam" id="TIGR01131">
    <property type="entry name" value="ATP_synt_6_or_A"/>
    <property type="match status" value="1"/>
</dbReference>
<dbReference type="Gene3D" id="1.20.120.220">
    <property type="entry name" value="ATP synthase, F0 complex, subunit A"/>
    <property type="match status" value="1"/>
</dbReference>
<feature type="transmembrane region" description="Helical" evidence="11">
    <location>
        <begin position="213"/>
        <end position="231"/>
    </location>
</feature>
<keyword evidence="8 11" id="KW-0406">Ion transport</keyword>
<keyword evidence="6 11" id="KW-0375">Hydrogen ion transport</keyword>
<dbReference type="SUPFAM" id="SSF81336">
    <property type="entry name" value="F1F0 ATP synthase subunit A"/>
    <property type="match status" value="1"/>
</dbReference>
<dbReference type="OrthoDB" id="9789241at2"/>
<keyword evidence="7 11" id="KW-1133">Transmembrane helix</keyword>
<evidence type="ECO:0000256" key="9">
    <source>
        <dbReference type="ARBA" id="ARBA00023136"/>
    </source>
</evidence>
<evidence type="ECO:0000313" key="14">
    <source>
        <dbReference type="Proteomes" id="UP000007652"/>
    </source>
</evidence>
<dbReference type="GO" id="GO:0046933">
    <property type="term" value="F:proton-transporting ATP synthase activity, rotational mechanism"/>
    <property type="evidence" value="ECO:0007669"/>
    <property type="project" value="UniProtKB-UniRule"/>
</dbReference>
<dbReference type="InterPro" id="IPR023011">
    <property type="entry name" value="ATP_synth_F0_asu_AS"/>
</dbReference>
<evidence type="ECO:0000256" key="6">
    <source>
        <dbReference type="ARBA" id="ARBA00022781"/>
    </source>
</evidence>
<evidence type="ECO:0000256" key="3">
    <source>
        <dbReference type="ARBA" id="ARBA00022448"/>
    </source>
</evidence>
<accession>G0V4H7</accession>
<dbReference type="InterPro" id="IPR035908">
    <property type="entry name" value="F0_ATP_A_sf"/>
</dbReference>
<protein>
    <recommendedName>
        <fullName evidence="11 12">ATP synthase subunit a</fullName>
    </recommendedName>
    <alternativeName>
        <fullName evidence="11">ATP synthase F0 sector subunit a</fullName>
    </alternativeName>
    <alternativeName>
        <fullName evidence="11">F-ATPase subunit 6</fullName>
    </alternativeName>
</protein>
<dbReference type="GO" id="GO:0045259">
    <property type="term" value="C:proton-transporting ATP synthase complex"/>
    <property type="evidence" value="ECO:0007669"/>
    <property type="project" value="UniProtKB-KW"/>
</dbReference>
<evidence type="ECO:0000256" key="1">
    <source>
        <dbReference type="ARBA" id="ARBA00004141"/>
    </source>
</evidence>
<dbReference type="STRING" id="857293.CAAU_0368"/>
<dbReference type="CDD" id="cd00310">
    <property type="entry name" value="ATP-synt_Fo_a_6"/>
    <property type="match status" value="1"/>
</dbReference>
<name>G0V4H7_9CLOT</name>
<comment type="function">
    <text evidence="11 12">Key component of the proton channel; it plays a direct role in the translocation of protons across the membrane.</text>
</comment>
<dbReference type="RefSeq" id="WP_008907735.1">
    <property type="nucleotide sequence ID" value="NZ_CAKP01000017.1"/>
</dbReference>
<dbReference type="HAMAP" id="MF_01393">
    <property type="entry name" value="ATP_synth_a_bact"/>
    <property type="match status" value="1"/>
</dbReference>
<keyword evidence="9 11" id="KW-0472">Membrane</keyword>
<dbReference type="PANTHER" id="PTHR42823">
    <property type="entry name" value="ATP SYNTHASE SUBUNIT A, CHLOROPLASTIC"/>
    <property type="match status" value="1"/>
</dbReference>
<dbReference type="Proteomes" id="UP000007652">
    <property type="component" value="Unassembled WGS sequence"/>
</dbReference>
<evidence type="ECO:0000256" key="7">
    <source>
        <dbReference type="ARBA" id="ARBA00022989"/>
    </source>
</evidence>
<reference evidence="13 14" key="1">
    <citation type="journal article" date="2011" name="J. Bacteriol.">
        <title>Draft genome sequence of Caloramator australicus strain RC3T, a thermoanaerobe from the Great Artesian Basin of Australia.</title>
        <authorList>
            <person name="Ogg C.D."/>
            <person name="Patel B.K.C."/>
        </authorList>
    </citation>
    <scope>NUCLEOTIDE SEQUENCE [LARGE SCALE GENOMIC DNA]</scope>
    <source>
        <strain evidence="13 14">RC3</strain>
    </source>
</reference>
<dbReference type="PANTHER" id="PTHR42823:SF3">
    <property type="entry name" value="ATP SYNTHASE SUBUNIT A, CHLOROPLASTIC"/>
    <property type="match status" value="1"/>
</dbReference>
<comment type="similarity">
    <text evidence="2 11 12">Belongs to the ATPase A chain family.</text>
</comment>
<keyword evidence="11" id="KW-1003">Cell membrane</keyword>
<evidence type="ECO:0000256" key="10">
    <source>
        <dbReference type="ARBA" id="ARBA00023310"/>
    </source>
</evidence>
<keyword evidence="4 11" id="KW-0138">CF(0)</keyword>
<dbReference type="Pfam" id="PF00119">
    <property type="entry name" value="ATP-synt_A"/>
    <property type="match status" value="1"/>
</dbReference>
<evidence type="ECO:0000256" key="4">
    <source>
        <dbReference type="ARBA" id="ARBA00022547"/>
    </source>
</evidence>
<dbReference type="EMBL" id="CAKP01000017">
    <property type="protein sequence ID" value="CCC58017.1"/>
    <property type="molecule type" value="Genomic_DNA"/>
</dbReference>
<feature type="transmembrane region" description="Helical" evidence="11">
    <location>
        <begin position="20"/>
        <end position="40"/>
    </location>
</feature>
<keyword evidence="3 11" id="KW-0813">Transport</keyword>
<dbReference type="InterPro" id="IPR000568">
    <property type="entry name" value="ATP_synth_F0_asu"/>
</dbReference>
<comment type="caution">
    <text evidence="13">The sequence shown here is derived from an EMBL/GenBank/DDBJ whole genome shotgun (WGS) entry which is preliminary data.</text>
</comment>
<dbReference type="eggNOG" id="COG0356">
    <property type="taxonomic scope" value="Bacteria"/>
</dbReference>
<keyword evidence="14" id="KW-1185">Reference proteome</keyword>
<gene>
    <name evidence="11" type="primary">atpB</name>
    <name evidence="13" type="ORF">CAAU_0368</name>
</gene>
<proteinExistence type="inferred from homology"/>
<comment type="subcellular location">
    <subcellularLocation>
        <location evidence="11 12">Cell membrane</location>
        <topology evidence="11 12">Multi-pass membrane protein</topology>
    </subcellularLocation>
    <subcellularLocation>
        <location evidence="1">Membrane</location>
        <topology evidence="1">Multi-pass membrane protein</topology>
    </subcellularLocation>
</comment>
<organism evidence="13 14">
    <name type="scientific">Caloramator australicus RC3</name>
    <dbReference type="NCBI Taxonomy" id="857293"/>
    <lineage>
        <taxon>Bacteria</taxon>
        <taxon>Bacillati</taxon>
        <taxon>Bacillota</taxon>
        <taxon>Clostridia</taxon>
        <taxon>Eubacteriales</taxon>
        <taxon>Clostridiaceae</taxon>
        <taxon>Caloramator</taxon>
    </lineage>
</organism>
<evidence type="ECO:0000256" key="8">
    <source>
        <dbReference type="ARBA" id="ARBA00023065"/>
    </source>
</evidence>
<sequence length="233" mass="26623">MEKARPIFEILLFGIKIPIYQAIIIQWVIIAIITILLFISSKKLRTIPNKLQSFLELVVETINNLVKENMGEKYIKFVPFIGTLAIFLLFMNVFDLFGFRPPTADYSVTLGLAIISFLIIQANAIKKNGVIHYFKAFAEPFAFMLPLNIIERLVVPVSLSLRLFGNTLAAVIIVELLYKALAYLTKLIHFPLPIFQAVIPIPFHIYFSLFDGVIQMIIFIMLTMIFIKITAEH</sequence>
<dbReference type="NCBIfam" id="NF004484">
    <property type="entry name" value="PRK05815.3-2"/>
    <property type="match status" value="1"/>
</dbReference>
<dbReference type="GO" id="GO:0005886">
    <property type="term" value="C:plasma membrane"/>
    <property type="evidence" value="ECO:0007669"/>
    <property type="project" value="UniProtKB-SubCell"/>
</dbReference>
<evidence type="ECO:0000313" key="13">
    <source>
        <dbReference type="EMBL" id="CCC58017.1"/>
    </source>
</evidence>
<dbReference type="AlphaFoldDB" id="G0V4H7"/>
<keyword evidence="10 11" id="KW-0066">ATP synthesis</keyword>
<feature type="transmembrane region" description="Helical" evidence="11">
    <location>
        <begin position="161"/>
        <end position="178"/>
    </location>
</feature>
<dbReference type="GO" id="GO:0042777">
    <property type="term" value="P:proton motive force-driven plasma membrane ATP synthesis"/>
    <property type="evidence" value="ECO:0007669"/>
    <property type="project" value="TreeGrafter"/>
</dbReference>
<keyword evidence="5 11" id="KW-0812">Transmembrane</keyword>
<evidence type="ECO:0000256" key="5">
    <source>
        <dbReference type="ARBA" id="ARBA00022692"/>
    </source>
</evidence>
<feature type="transmembrane region" description="Helical" evidence="11">
    <location>
        <begin position="106"/>
        <end position="125"/>
    </location>
</feature>
<evidence type="ECO:0000256" key="2">
    <source>
        <dbReference type="ARBA" id="ARBA00006810"/>
    </source>
</evidence>
<dbReference type="GO" id="GO:0016787">
    <property type="term" value="F:hydrolase activity"/>
    <property type="evidence" value="ECO:0007669"/>
    <property type="project" value="UniProtKB-KW"/>
</dbReference>
<dbReference type="PROSITE" id="PS00449">
    <property type="entry name" value="ATPASE_A"/>
    <property type="match status" value="1"/>
</dbReference>
<evidence type="ECO:0000256" key="11">
    <source>
        <dbReference type="HAMAP-Rule" id="MF_01393"/>
    </source>
</evidence>
<evidence type="ECO:0000256" key="12">
    <source>
        <dbReference type="RuleBase" id="RU000483"/>
    </source>
</evidence>
<feature type="transmembrane region" description="Helical" evidence="11">
    <location>
        <begin position="74"/>
        <end position="94"/>
    </location>
</feature>
<keyword evidence="13" id="KW-0378">Hydrolase</keyword>
<dbReference type="PRINTS" id="PR00123">
    <property type="entry name" value="ATPASEA"/>
</dbReference>
<dbReference type="InterPro" id="IPR045082">
    <property type="entry name" value="ATP_syn_F0_a_bact/chloroplast"/>
</dbReference>